<name>A0A443QK05_9ACAR</name>
<gene>
    <name evidence="9" type="ORF">B4U79_08978</name>
</gene>
<organism evidence="9 10">
    <name type="scientific">Dinothrombium tinctorium</name>
    <dbReference type="NCBI Taxonomy" id="1965070"/>
    <lineage>
        <taxon>Eukaryota</taxon>
        <taxon>Metazoa</taxon>
        <taxon>Ecdysozoa</taxon>
        <taxon>Arthropoda</taxon>
        <taxon>Chelicerata</taxon>
        <taxon>Arachnida</taxon>
        <taxon>Acari</taxon>
        <taxon>Acariformes</taxon>
        <taxon>Trombidiformes</taxon>
        <taxon>Prostigmata</taxon>
        <taxon>Anystina</taxon>
        <taxon>Parasitengona</taxon>
        <taxon>Trombidioidea</taxon>
        <taxon>Trombidiidae</taxon>
        <taxon>Dinothrombium</taxon>
    </lineage>
</organism>
<dbReference type="PANTHER" id="PTHR13028">
    <property type="entry name" value="RRNA PROCESSING PROTEIN EBNA1-BINDING PROTEIN-RELATED"/>
    <property type="match status" value="1"/>
</dbReference>
<keyword evidence="6" id="KW-0539">Nucleus</keyword>
<evidence type="ECO:0000256" key="3">
    <source>
        <dbReference type="ARBA" id="ARBA00007336"/>
    </source>
</evidence>
<feature type="compositionally biased region" description="Basic residues" evidence="8">
    <location>
        <begin position="283"/>
        <end position="310"/>
    </location>
</feature>
<dbReference type="GO" id="GO:0030687">
    <property type="term" value="C:preribosome, large subunit precursor"/>
    <property type="evidence" value="ECO:0007669"/>
    <property type="project" value="TreeGrafter"/>
</dbReference>
<dbReference type="GO" id="GO:0042273">
    <property type="term" value="P:ribosomal large subunit biogenesis"/>
    <property type="evidence" value="ECO:0007669"/>
    <property type="project" value="TreeGrafter"/>
</dbReference>
<dbReference type="Pfam" id="PF05890">
    <property type="entry name" value="Ebp2"/>
    <property type="match status" value="1"/>
</dbReference>
<evidence type="ECO:0000313" key="9">
    <source>
        <dbReference type="EMBL" id="RWS03344.1"/>
    </source>
</evidence>
<feature type="compositionally biased region" description="Acidic residues" evidence="8">
    <location>
        <begin position="14"/>
        <end position="31"/>
    </location>
</feature>
<evidence type="ECO:0008006" key="11">
    <source>
        <dbReference type="Google" id="ProtNLM"/>
    </source>
</evidence>
<keyword evidence="4" id="KW-0690">Ribosome biogenesis</keyword>
<comment type="similarity">
    <text evidence="3">Belongs to the EBP2 family.</text>
</comment>
<comment type="caution">
    <text evidence="9">The sequence shown here is derived from an EMBL/GenBank/DDBJ whole genome shotgun (WGS) entry which is preliminary data.</text>
</comment>
<protein>
    <recommendedName>
        <fullName evidence="11">rRNA-processing protein EBP2-like protein</fullName>
    </recommendedName>
</protein>
<keyword evidence="5 7" id="KW-0175">Coiled coil</keyword>
<dbReference type="GO" id="GO:0034399">
    <property type="term" value="C:nuclear periphery"/>
    <property type="evidence" value="ECO:0007669"/>
    <property type="project" value="TreeGrafter"/>
</dbReference>
<feature type="region of interest" description="Disordered" evidence="8">
    <location>
        <begin position="1"/>
        <end position="35"/>
    </location>
</feature>
<dbReference type="GO" id="GO:0005730">
    <property type="term" value="C:nucleolus"/>
    <property type="evidence" value="ECO:0007669"/>
    <property type="project" value="UniProtKB-SubCell"/>
</dbReference>
<evidence type="ECO:0000256" key="2">
    <source>
        <dbReference type="ARBA" id="ARBA00004604"/>
    </source>
</evidence>
<evidence type="ECO:0000313" key="10">
    <source>
        <dbReference type="Proteomes" id="UP000285301"/>
    </source>
</evidence>
<evidence type="ECO:0000256" key="6">
    <source>
        <dbReference type="ARBA" id="ARBA00023242"/>
    </source>
</evidence>
<dbReference type="AlphaFoldDB" id="A0A443QK05"/>
<evidence type="ECO:0000256" key="1">
    <source>
        <dbReference type="ARBA" id="ARBA00003387"/>
    </source>
</evidence>
<reference evidence="9 10" key="1">
    <citation type="journal article" date="2018" name="Gigascience">
        <title>Genomes of trombidid mites reveal novel predicted allergens and laterally-transferred genes associated with secondary metabolism.</title>
        <authorList>
            <person name="Dong X."/>
            <person name="Chaisiri K."/>
            <person name="Xia D."/>
            <person name="Armstrong S.D."/>
            <person name="Fang Y."/>
            <person name="Donnelly M.J."/>
            <person name="Kadowaki T."/>
            <person name="McGarry J.W."/>
            <person name="Darby A.C."/>
            <person name="Makepeace B.L."/>
        </authorList>
    </citation>
    <scope>NUCLEOTIDE SEQUENCE [LARGE SCALE GENOMIC DNA]</scope>
    <source>
        <strain evidence="9">UoL-WK</strain>
    </source>
</reference>
<evidence type="ECO:0000256" key="5">
    <source>
        <dbReference type="ARBA" id="ARBA00023054"/>
    </source>
</evidence>
<keyword evidence="10" id="KW-1185">Reference proteome</keyword>
<evidence type="ECO:0000256" key="8">
    <source>
        <dbReference type="SAM" id="MobiDB-lite"/>
    </source>
</evidence>
<dbReference type="GO" id="GO:0006364">
    <property type="term" value="P:rRNA processing"/>
    <property type="evidence" value="ECO:0007669"/>
    <property type="project" value="TreeGrafter"/>
</dbReference>
<feature type="region of interest" description="Disordered" evidence="8">
    <location>
        <begin position="259"/>
        <end position="310"/>
    </location>
</feature>
<dbReference type="STRING" id="1965070.A0A443QK05"/>
<accession>A0A443QK05</accession>
<dbReference type="PANTHER" id="PTHR13028:SF0">
    <property type="entry name" value="RRNA-PROCESSING PROTEIN EBP2-RELATED"/>
    <property type="match status" value="1"/>
</dbReference>
<dbReference type="InterPro" id="IPR008610">
    <property type="entry name" value="Ebp2"/>
</dbReference>
<comment type="subcellular location">
    <subcellularLocation>
        <location evidence="2">Nucleus</location>
        <location evidence="2">Nucleolus</location>
    </subcellularLocation>
</comment>
<feature type="coiled-coil region" evidence="7">
    <location>
        <begin position="201"/>
        <end position="228"/>
    </location>
</feature>
<proteinExistence type="inferred from homology"/>
<evidence type="ECO:0000256" key="7">
    <source>
        <dbReference type="SAM" id="Coils"/>
    </source>
</evidence>
<sequence>MKAKKLKASVPEFVETDASEDDANDSSEDEDRQLQKAFEKGELKPGLNAIVPLVKKDFVNNVKALKSKLEQIKLKYDWVETLDIVNAPVDTTPDVKQQYGDLKLKINKKGFVADEEKEDKAQHDFKREILFYQQAQAAVLECIPRLQKLKIPTKRPEDYFAEMVKSDEHMQRIRTKLIAKQTAIERSEKARRLRQEKKMGKQIQREVLQKRQQEKKELMEKVKKFRKGETTLDFLNEPKKTSKPKKKLTKKAKYKNEKFGYGGVKKRSKYNTASSAADISGFRVHKHASKPKIKKQRPGKRRRQQMRSKR</sequence>
<dbReference type="Proteomes" id="UP000285301">
    <property type="component" value="Unassembled WGS sequence"/>
</dbReference>
<comment type="function">
    <text evidence="1">Required for the processing of the 27S pre-rRNA.</text>
</comment>
<evidence type="ECO:0000256" key="4">
    <source>
        <dbReference type="ARBA" id="ARBA00022517"/>
    </source>
</evidence>
<dbReference type="OrthoDB" id="443772at2759"/>
<dbReference type="EMBL" id="NCKU01006591">
    <property type="protein sequence ID" value="RWS03344.1"/>
    <property type="molecule type" value="Genomic_DNA"/>
</dbReference>